<proteinExistence type="predicted"/>
<dbReference type="InterPro" id="IPR039421">
    <property type="entry name" value="Type_1_exporter"/>
</dbReference>
<feature type="domain" description="ABC transmembrane type-1" evidence="10">
    <location>
        <begin position="22"/>
        <end position="319"/>
    </location>
</feature>
<dbReference type="PROSITE" id="PS50929">
    <property type="entry name" value="ABC_TM1F"/>
    <property type="match status" value="1"/>
</dbReference>
<organism evidence="11 12">
    <name type="scientific">Acidiphilium cryptum (strain JF-5)</name>
    <dbReference type="NCBI Taxonomy" id="349163"/>
    <lineage>
        <taxon>Bacteria</taxon>
        <taxon>Pseudomonadati</taxon>
        <taxon>Pseudomonadota</taxon>
        <taxon>Alphaproteobacteria</taxon>
        <taxon>Acetobacterales</taxon>
        <taxon>Acidocellaceae</taxon>
        <taxon>Acidiphilium</taxon>
    </lineage>
</organism>
<dbReference type="Gene3D" id="1.20.1560.10">
    <property type="entry name" value="ABC transporter type 1, transmembrane domain"/>
    <property type="match status" value="1"/>
</dbReference>
<feature type="transmembrane region" description="Helical" evidence="8">
    <location>
        <begin position="176"/>
        <end position="195"/>
    </location>
</feature>
<evidence type="ECO:0000256" key="1">
    <source>
        <dbReference type="ARBA" id="ARBA00004651"/>
    </source>
</evidence>
<dbReference type="KEGG" id="acr:Acry_0207"/>
<dbReference type="PROSITE" id="PS50893">
    <property type="entry name" value="ABC_TRANSPORTER_2"/>
    <property type="match status" value="1"/>
</dbReference>
<dbReference type="SUPFAM" id="SSF90123">
    <property type="entry name" value="ABC transporter transmembrane region"/>
    <property type="match status" value="1"/>
</dbReference>
<evidence type="ECO:0000256" key="4">
    <source>
        <dbReference type="ARBA" id="ARBA00022741"/>
    </source>
</evidence>
<dbReference type="InterPro" id="IPR017871">
    <property type="entry name" value="ABC_transporter-like_CS"/>
</dbReference>
<feature type="transmembrane region" description="Helical" evidence="8">
    <location>
        <begin position="147"/>
        <end position="170"/>
    </location>
</feature>
<keyword evidence="4" id="KW-0547">Nucleotide-binding</keyword>
<dbReference type="SUPFAM" id="SSF52540">
    <property type="entry name" value="P-loop containing nucleoside triphosphate hydrolases"/>
    <property type="match status" value="1"/>
</dbReference>
<dbReference type="PANTHER" id="PTHR24221:SF468">
    <property type="entry name" value="ABC TRANSPORTER"/>
    <property type="match status" value="1"/>
</dbReference>
<feature type="transmembrane region" description="Helical" evidence="8">
    <location>
        <begin position="20"/>
        <end position="45"/>
    </location>
</feature>
<keyword evidence="7 8" id="KW-0472">Membrane</keyword>
<dbReference type="Pfam" id="PF00005">
    <property type="entry name" value="ABC_tran"/>
    <property type="match status" value="1"/>
</dbReference>
<dbReference type="PANTHER" id="PTHR24221">
    <property type="entry name" value="ATP-BINDING CASSETTE SUB-FAMILY B"/>
    <property type="match status" value="1"/>
</dbReference>
<dbReference type="AlphaFoldDB" id="A5FV03"/>
<dbReference type="CDD" id="cd18564">
    <property type="entry name" value="ABC_6TM_exporter_like"/>
    <property type="match status" value="1"/>
</dbReference>
<dbReference type="InterPro" id="IPR003593">
    <property type="entry name" value="AAA+_ATPase"/>
</dbReference>
<dbReference type="eggNOG" id="COG1132">
    <property type="taxonomic scope" value="Bacteria"/>
</dbReference>
<dbReference type="FunFam" id="3.40.50.300:FF:000287">
    <property type="entry name" value="Multidrug ABC transporter ATP-binding protein"/>
    <property type="match status" value="1"/>
</dbReference>
<evidence type="ECO:0000259" key="9">
    <source>
        <dbReference type="PROSITE" id="PS50893"/>
    </source>
</evidence>
<dbReference type="GO" id="GO:0005524">
    <property type="term" value="F:ATP binding"/>
    <property type="evidence" value="ECO:0007669"/>
    <property type="project" value="UniProtKB-KW"/>
</dbReference>
<evidence type="ECO:0000256" key="6">
    <source>
        <dbReference type="ARBA" id="ARBA00022989"/>
    </source>
</evidence>
<dbReference type="InterPro" id="IPR011527">
    <property type="entry name" value="ABC1_TM_dom"/>
</dbReference>
<keyword evidence="3 8" id="KW-0812">Transmembrane</keyword>
<evidence type="ECO:0000256" key="5">
    <source>
        <dbReference type="ARBA" id="ARBA00022840"/>
    </source>
</evidence>
<evidence type="ECO:0000259" key="10">
    <source>
        <dbReference type="PROSITE" id="PS50929"/>
    </source>
</evidence>
<dbReference type="RefSeq" id="WP_011941352.1">
    <property type="nucleotide sequence ID" value="NC_009484.1"/>
</dbReference>
<dbReference type="GO" id="GO:0016887">
    <property type="term" value="F:ATP hydrolysis activity"/>
    <property type="evidence" value="ECO:0007669"/>
    <property type="project" value="InterPro"/>
</dbReference>
<keyword evidence="2" id="KW-0813">Transport</keyword>
<accession>A5FV03</accession>
<dbReference type="HOGENOM" id="CLU_000604_84_3_5"/>
<dbReference type="InterPro" id="IPR027417">
    <property type="entry name" value="P-loop_NTPase"/>
</dbReference>
<dbReference type="PROSITE" id="PS00211">
    <property type="entry name" value="ABC_TRANSPORTER_1"/>
    <property type="match status" value="1"/>
</dbReference>
<sequence>MTGPGGAWLRAYLRSEWRALSAGAAVMAARAGVLLMLPWPLKFIIDNVIFQRRLAPWLHGVLPDPLTHRMALLDTLGLAMLGLGIADALLVYLGNRLFLDAGQRIVFAIRADLFAHLQRLSLAFHRRQRAGELMARLTGDVRQLQDFIVAVGIDLLPHGLTILGMATVMLLIDWRYALIALSVAPLLFWIARVYAGRLRHALRQVRRHETTLSGVMQEILGSVQVVQAFGREPHEDGRFGAHAGRSLEAGLHANAVQAQFSPVMNLAIAVATGAIAWYGAATVIRGTLTPGELLIFLAYLRGIATPARQLAKTGRVFGRASVAIERIGEYRAERSSVAEAPEALPFAGRASRIEFREVGFGYRDDHEVLHGVSFALEAGRTIALVGATGSGKSTIASLIPRFYDATSGAVLLDGQDIRGLRLADLRRQVALVLQDPVLFQASVWENIAYGREGAGRDEAIAAARAVGIDAMVEGLPDGFDTMVAERGQSLSGGQRQCIAIARAMLCDAPIVILDEPSSSLDAGTERRVMAALDRLAANRAALVIAHRLSTVRAADEILVLDDGRIVQRGTHEALLAEGGRYKALWQALRDDSPSPQLRLVAQ</sequence>
<evidence type="ECO:0000256" key="8">
    <source>
        <dbReference type="SAM" id="Phobius"/>
    </source>
</evidence>
<gene>
    <name evidence="11" type="ordered locus">Acry_0207</name>
</gene>
<dbReference type="SMART" id="SM00382">
    <property type="entry name" value="AAA"/>
    <property type="match status" value="1"/>
</dbReference>
<dbReference type="Gene3D" id="3.40.50.300">
    <property type="entry name" value="P-loop containing nucleotide triphosphate hydrolases"/>
    <property type="match status" value="1"/>
</dbReference>
<dbReference type="Proteomes" id="UP000000245">
    <property type="component" value="Chromosome"/>
</dbReference>
<evidence type="ECO:0000313" key="12">
    <source>
        <dbReference type="Proteomes" id="UP000000245"/>
    </source>
</evidence>
<feature type="domain" description="ABC transporter" evidence="9">
    <location>
        <begin position="353"/>
        <end position="587"/>
    </location>
</feature>
<dbReference type="GO" id="GO:0034040">
    <property type="term" value="F:ATPase-coupled lipid transmembrane transporter activity"/>
    <property type="evidence" value="ECO:0007669"/>
    <property type="project" value="TreeGrafter"/>
</dbReference>
<dbReference type="GO" id="GO:0140359">
    <property type="term" value="F:ABC-type transporter activity"/>
    <property type="evidence" value="ECO:0007669"/>
    <property type="project" value="InterPro"/>
</dbReference>
<evidence type="ECO:0000313" key="11">
    <source>
        <dbReference type="EMBL" id="ABQ29435.1"/>
    </source>
</evidence>
<evidence type="ECO:0000256" key="7">
    <source>
        <dbReference type="ARBA" id="ARBA00023136"/>
    </source>
</evidence>
<keyword evidence="5" id="KW-0067">ATP-binding</keyword>
<evidence type="ECO:0000256" key="2">
    <source>
        <dbReference type="ARBA" id="ARBA00022448"/>
    </source>
</evidence>
<name>A5FV03_ACICJ</name>
<keyword evidence="6 8" id="KW-1133">Transmembrane helix</keyword>
<dbReference type="EMBL" id="CP000697">
    <property type="protein sequence ID" value="ABQ29435.1"/>
    <property type="molecule type" value="Genomic_DNA"/>
</dbReference>
<dbReference type="InterPro" id="IPR036640">
    <property type="entry name" value="ABC1_TM_sf"/>
</dbReference>
<feature type="transmembrane region" description="Helical" evidence="8">
    <location>
        <begin position="71"/>
        <end position="93"/>
    </location>
</feature>
<dbReference type="STRING" id="349163.Acry_0207"/>
<evidence type="ECO:0000256" key="3">
    <source>
        <dbReference type="ARBA" id="ARBA00022692"/>
    </source>
</evidence>
<comment type="subcellular location">
    <subcellularLocation>
        <location evidence="1">Cell membrane</location>
        <topology evidence="1">Multi-pass membrane protein</topology>
    </subcellularLocation>
</comment>
<dbReference type="GO" id="GO:0005886">
    <property type="term" value="C:plasma membrane"/>
    <property type="evidence" value="ECO:0007669"/>
    <property type="project" value="UniProtKB-SubCell"/>
</dbReference>
<dbReference type="Pfam" id="PF00664">
    <property type="entry name" value="ABC_membrane"/>
    <property type="match status" value="1"/>
</dbReference>
<reference evidence="11 12" key="1">
    <citation type="submission" date="2007-05" db="EMBL/GenBank/DDBJ databases">
        <title>Complete sequence of chromosome of Acidiphilium cryptum JF-5.</title>
        <authorList>
            <consortium name="US DOE Joint Genome Institute"/>
            <person name="Copeland A."/>
            <person name="Lucas S."/>
            <person name="Lapidus A."/>
            <person name="Barry K."/>
            <person name="Detter J.C."/>
            <person name="Glavina del Rio T."/>
            <person name="Hammon N."/>
            <person name="Israni S."/>
            <person name="Dalin E."/>
            <person name="Tice H."/>
            <person name="Pitluck S."/>
            <person name="Sims D."/>
            <person name="Brettin T."/>
            <person name="Bruce D."/>
            <person name="Han C."/>
            <person name="Schmutz J."/>
            <person name="Larimer F."/>
            <person name="Land M."/>
            <person name="Hauser L."/>
            <person name="Kyrpides N."/>
            <person name="Kim E."/>
            <person name="Magnuson T."/>
            <person name="Richardson P."/>
        </authorList>
    </citation>
    <scope>NUCLEOTIDE SEQUENCE [LARGE SCALE GENOMIC DNA]</scope>
    <source>
        <strain evidence="11 12">JF-5</strain>
    </source>
</reference>
<protein>
    <submittedName>
        <fullName evidence="11">ABC transporter related protein</fullName>
    </submittedName>
</protein>
<keyword evidence="12" id="KW-1185">Reference proteome</keyword>
<dbReference type="InterPro" id="IPR003439">
    <property type="entry name" value="ABC_transporter-like_ATP-bd"/>
</dbReference>